<dbReference type="Gene3D" id="3.40.50.1820">
    <property type="entry name" value="alpha/beta hydrolase"/>
    <property type="match status" value="1"/>
</dbReference>
<comment type="caution">
    <text evidence="6">The sequence shown here is derived from an EMBL/GenBank/DDBJ whole genome shotgun (WGS) entry which is preliminary data.</text>
</comment>
<dbReference type="PROSITE" id="PS00941">
    <property type="entry name" value="CARBOXYLESTERASE_B_2"/>
    <property type="match status" value="1"/>
</dbReference>
<dbReference type="AlphaFoldDB" id="A0AAN5HY97"/>
<dbReference type="InterPro" id="IPR029058">
    <property type="entry name" value="AB_hydrolase_fold"/>
</dbReference>
<gene>
    <name evidence="6" type="ORF">PMAYCL1PPCAC_15136</name>
</gene>
<sequence length="543" mass="61206">SIFSLQMGNFFSYPDSRIVETSYGQVQGRRLVYSGEKQVDAFQGIPFAKPPIGELRFEKPHLPEKWSGIKQTKSFQKGAIQAPILYISHYLRGFPSEDCLYLNVFTPCWDPPVGGFPVMVFIHGGGFELGDTGTYGDLNICDNIVSRDVIFVTVAYRLGYLGFFTTGDDACFGNFGLWDQVAALKWVSENIEAFGGNKNNITLLGQSAGSISTDMLHLSPHSTGLFHKMICMAGTSDIRVVTDKDMLQQCREKVASLGITDYKDTKELLEKLRALPADKFEVYLKGFNKGFKEAERFETVPWIGGDFFPESLDELRKKSIPKPLMTGITKEEGILFLAGKKPSEESFADVIELAAGKCNDNEQLKEDLQSLYVSDEIRADKDKFMRSIANIMSDYYMNADAIELCRKTVSIQDEPVYLYILDYFNPKIMGIFSWFMPIQDACHGGELFYLFKKGIFSSNPSLTDDDRVVVDAFTTSFTNFAKYGNPNGPSKYELPAEWIPADKENWGRNFVFSPECHINEDFFNGRPAKYKEILVKHNVTASE</sequence>
<accession>A0AAN5HY97</accession>
<evidence type="ECO:0000313" key="6">
    <source>
        <dbReference type="EMBL" id="GMR44941.1"/>
    </source>
</evidence>
<dbReference type="GO" id="GO:0052689">
    <property type="term" value="F:carboxylic ester hydrolase activity"/>
    <property type="evidence" value="ECO:0007669"/>
    <property type="project" value="UniProtKB-KW"/>
</dbReference>
<dbReference type="EC" id="3.1.1.-" evidence="4"/>
<evidence type="ECO:0000256" key="3">
    <source>
        <dbReference type="ARBA" id="ARBA00022801"/>
    </source>
</evidence>
<dbReference type="PANTHER" id="PTHR44590:SF3">
    <property type="entry name" value="CARBOXYLESTERASE TYPE B DOMAIN-CONTAINING PROTEIN"/>
    <property type="match status" value="1"/>
</dbReference>
<organism evidence="6 7">
    <name type="scientific">Pristionchus mayeri</name>
    <dbReference type="NCBI Taxonomy" id="1317129"/>
    <lineage>
        <taxon>Eukaryota</taxon>
        <taxon>Metazoa</taxon>
        <taxon>Ecdysozoa</taxon>
        <taxon>Nematoda</taxon>
        <taxon>Chromadorea</taxon>
        <taxon>Rhabditida</taxon>
        <taxon>Rhabditina</taxon>
        <taxon>Diplogasteromorpha</taxon>
        <taxon>Diplogasteroidea</taxon>
        <taxon>Neodiplogasteridae</taxon>
        <taxon>Pristionchus</taxon>
    </lineage>
</organism>
<dbReference type="Pfam" id="PF00135">
    <property type="entry name" value="COesterase"/>
    <property type="match status" value="1"/>
</dbReference>
<dbReference type="PANTHER" id="PTHR44590">
    <property type="entry name" value="CARBOXYLIC ESTER HYDROLASE-RELATED"/>
    <property type="match status" value="1"/>
</dbReference>
<dbReference type="InterPro" id="IPR019826">
    <property type="entry name" value="Carboxylesterase_B_AS"/>
</dbReference>
<name>A0AAN5HY97_9BILA</name>
<keyword evidence="7" id="KW-1185">Reference proteome</keyword>
<dbReference type="InterPro" id="IPR019819">
    <property type="entry name" value="Carboxylesterase_B_CS"/>
</dbReference>
<comment type="similarity">
    <text evidence="1 4">Belongs to the type-B carboxylesterase/lipase family.</text>
</comment>
<protein>
    <recommendedName>
        <fullName evidence="4">Carboxylic ester hydrolase</fullName>
        <ecNumber evidence="4">3.1.1.-</ecNumber>
    </recommendedName>
</protein>
<proteinExistence type="inferred from homology"/>
<evidence type="ECO:0000259" key="5">
    <source>
        <dbReference type="Pfam" id="PF00135"/>
    </source>
</evidence>
<dbReference type="SUPFAM" id="SSF53474">
    <property type="entry name" value="alpha/beta-Hydrolases"/>
    <property type="match status" value="1"/>
</dbReference>
<dbReference type="InterPro" id="IPR002018">
    <property type="entry name" value="CarbesteraseB"/>
</dbReference>
<keyword evidence="3 4" id="KW-0378">Hydrolase</keyword>
<feature type="non-terminal residue" evidence="6">
    <location>
        <position position="1"/>
    </location>
</feature>
<dbReference type="PROSITE" id="PS00122">
    <property type="entry name" value="CARBOXYLESTERASE_B_1"/>
    <property type="match status" value="1"/>
</dbReference>
<dbReference type="EMBL" id="BTRK01000004">
    <property type="protein sequence ID" value="GMR44941.1"/>
    <property type="molecule type" value="Genomic_DNA"/>
</dbReference>
<feature type="domain" description="Carboxylesterase type B" evidence="5">
    <location>
        <begin position="16"/>
        <end position="504"/>
    </location>
</feature>
<dbReference type="Proteomes" id="UP001328107">
    <property type="component" value="Unassembled WGS sequence"/>
</dbReference>
<evidence type="ECO:0000256" key="4">
    <source>
        <dbReference type="RuleBase" id="RU361235"/>
    </source>
</evidence>
<evidence type="ECO:0000256" key="2">
    <source>
        <dbReference type="ARBA" id="ARBA00022487"/>
    </source>
</evidence>
<keyword evidence="2" id="KW-0719">Serine esterase</keyword>
<reference evidence="7" key="1">
    <citation type="submission" date="2022-10" db="EMBL/GenBank/DDBJ databases">
        <title>Genome assembly of Pristionchus species.</title>
        <authorList>
            <person name="Yoshida K."/>
            <person name="Sommer R.J."/>
        </authorList>
    </citation>
    <scope>NUCLEOTIDE SEQUENCE [LARGE SCALE GENOMIC DNA]</scope>
    <source>
        <strain evidence="7">RS5460</strain>
    </source>
</reference>
<evidence type="ECO:0000313" key="7">
    <source>
        <dbReference type="Proteomes" id="UP001328107"/>
    </source>
</evidence>
<evidence type="ECO:0000256" key="1">
    <source>
        <dbReference type="ARBA" id="ARBA00005964"/>
    </source>
</evidence>